<name>A0A4U5M162_STECR</name>
<dbReference type="Proteomes" id="UP000298663">
    <property type="component" value="Unassembled WGS sequence"/>
</dbReference>
<evidence type="ECO:0000313" key="1">
    <source>
        <dbReference type="EMBL" id="TKR62387.1"/>
    </source>
</evidence>
<keyword evidence="2" id="KW-1185">Reference proteome</keyword>
<sequence>MTLKTAFQSFNAVAKHFQNCPQSQKPVMVRRLRGCFSSLRHIPVHGNCIQQFSLILECAETRLIVSCFFVLVTSFH</sequence>
<gene>
    <name evidence="1" type="ORF">L596_026361</name>
</gene>
<reference evidence="1 2" key="2">
    <citation type="journal article" date="2019" name="G3 (Bethesda)">
        <title>Hybrid Assembly of the Genome of the Entomopathogenic Nematode Steinernema carpocapsae Identifies the X-Chromosome.</title>
        <authorList>
            <person name="Serra L."/>
            <person name="Macchietto M."/>
            <person name="Macias-Munoz A."/>
            <person name="McGill C.J."/>
            <person name="Rodriguez I.M."/>
            <person name="Rodriguez B."/>
            <person name="Murad R."/>
            <person name="Mortazavi A."/>
        </authorList>
    </citation>
    <scope>NUCLEOTIDE SEQUENCE [LARGE SCALE GENOMIC DNA]</scope>
    <source>
        <strain evidence="1 2">ALL</strain>
    </source>
</reference>
<dbReference type="AlphaFoldDB" id="A0A4U5M162"/>
<protein>
    <submittedName>
        <fullName evidence="1">Uncharacterized protein</fullName>
    </submittedName>
</protein>
<organism evidence="1 2">
    <name type="scientific">Steinernema carpocapsae</name>
    <name type="common">Entomopathogenic nematode</name>
    <dbReference type="NCBI Taxonomy" id="34508"/>
    <lineage>
        <taxon>Eukaryota</taxon>
        <taxon>Metazoa</taxon>
        <taxon>Ecdysozoa</taxon>
        <taxon>Nematoda</taxon>
        <taxon>Chromadorea</taxon>
        <taxon>Rhabditida</taxon>
        <taxon>Tylenchina</taxon>
        <taxon>Panagrolaimomorpha</taxon>
        <taxon>Strongyloidoidea</taxon>
        <taxon>Steinernematidae</taxon>
        <taxon>Steinernema</taxon>
    </lineage>
</organism>
<dbReference type="EMBL" id="AZBU02000010">
    <property type="protein sequence ID" value="TKR62387.1"/>
    <property type="molecule type" value="Genomic_DNA"/>
</dbReference>
<proteinExistence type="predicted"/>
<evidence type="ECO:0000313" key="2">
    <source>
        <dbReference type="Proteomes" id="UP000298663"/>
    </source>
</evidence>
<reference evidence="1 2" key="1">
    <citation type="journal article" date="2015" name="Genome Biol.">
        <title>Comparative genomics of Steinernema reveals deeply conserved gene regulatory networks.</title>
        <authorList>
            <person name="Dillman A.R."/>
            <person name="Macchietto M."/>
            <person name="Porter C.F."/>
            <person name="Rogers A."/>
            <person name="Williams B."/>
            <person name="Antoshechkin I."/>
            <person name="Lee M.M."/>
            <person name="Goodwin Z."/>
            <person name="Lu X."/>
            <person name="Lewis E.E."/>
            <person name="Goodrich-Blair H."/>
            <person name="Stock S.P."/>
            <person name="Adams B.J."/>
            <person name="Sternberg P.W."/>
            <person name="Mortazavi A."/>
        </authorList>
    </citation>
    <scope>NUCLEOTIDE SEQUENCE [LARGE SCALE GENOMIC DNA]</scope>
    <source>
        <strain evidence="1 2">ALL</strain>
    </source>
</reference>
<comment type="caution">
    <text evidence="1">The sequence shown here is derived from an EMBL/GenBank/DDBJ whole genome shotgun (WGS) entry which is preliminary data.</text>
</comment>
<accession>A0A4U5M162</accession>